<sequence length="234" mass="26923">MLVEPPEKEVRLEKAPLPSNKWDYQTFKEYLLAQARGREFLLPLNEFPREIEFFEDWHRTFNRMRDATEQDDIERVALVGYRLKQRAIYLPNEHVVARTARKFERGGYRPVDPILTLIQQLSSFAEGLDDSIGILHSHPIEKVFGLRLFGGRLSAGDLHIVLRSACGSMIGVADGRVNSIAFKTRESVVPGDPQDKFYDLWEKEPQPQKLDELLAQKYNIALYKGAINGVLKRV</sequence>
<organism evidence="1 2">
    <name type="scientific">Candidatus Curtissbacteria bacterium RIFCSPLOWO2_01_FULL_42_50</name>
    <dbReference type="NCBI Taxonomy" id="1797730"/>
    <lineage>
        <taxon>Bacteria</taxon>
        <taxon>Candidatus Curtissiibacteriota</taxon>
    </lineage>
</organism>
<proteinExistence type="predicted"/>
<dbReference type="AlphaFoldDB" id="A0A1F5H2F0"/>
<name>A0A1F5H2F0_9BACT</name>
<accession>A0A1F5H2F0</accession>
<dbReference type="EMBL" id="MFBT01000039">
    <property type="protein sequence ID" value="OGD98281.1"/>
    <property type="molecule type" value="Genomic_DNA"/>
</dbReference>
<comment type="caution">
    <text evidence="1">The sequence shown here is derived from an EMBL/GenBank/DDBJ whole genome shotgun (WGS) entry which is preliminary data.</text>
</comment>
<evidence type="ECO:0000313" key="2">
    <source>
        <dbReference type="Proteomes" id="UP000177039"/>
    </source>
</evidence>
<reference evidence="1 2" key="1">
    <citation type="journal article" date="2016" name="Nat. Commun.">
        <title>Thousands of microbial genomes shed light on interconnected biogeochemical processes in an aquifer system.</title>
        <authorList>
            <person name="Anantharaman K."/>
            <person name="Brown C.T."/>
            <person name="Hug L.A."/>
            <person name="Sharon I."/>
            <person name="Castelle C.J."/>
            <person name="Probst A.J."/>
            <person name="Thomas B.C."/>
            <person name="Singh A."/>
            <person name="Wilkins M.J."/>
            <person name="Karaoz U."/>
            <person name="Brodie E.L."/>
            <person name="Williams K.H."/>
            <person name="Hubbard S.S."/>
            <person name="Banfield J.F."/>
        </authorList>
    </citation>
    <scope>NUCLEOTIDE SEQUENCE [LARGE SCALE GENOMIC DNA]</scope>
</reference>
<evidence type="ECO:0000313" key="1">
    <source>
        <dbReference type="EMBL" id="OGD98281.1"/>
    </source>
</evidence>
<protein>
    <submittedName>
        <fullName evidence="1">Uncharacterized protein</fullName>
    </submittedName>
</protein>
<dbReference type="Proteomes" id="UP000177039">
    <property type="component" value="Unassembled WGS sequence"/>
</dbReference>
<gene>
    <name evidence="1" type="ORF">A3B54_04180</name>
</gene>